<dbReference type="Gene3D" id="2.40.50.140">
    <property type="entry name" value="Nucleic acid-binding proteins"/>
    <property type="match status" value="1"/>
</dbReference>
<feature type="non-terminal residue" evidence="2">
    <location>
        <position position="1"/>
    </location>
</feature>
<organism evidence="2">
    <name type="scientific">Quercus suber</name>
    <name type="common">Cork oak</name>
    <dbReference type="NCBI Taxonomy" id="58331"/>
    <lineage>
        <taxon>Eukaryota</taxon>
        <taxon>Viridiplantae</taxon>
        <taxon>Streptophyta</taxon>
        <taxon>Embryophyta</taxon>
        <taxon>Tracheophyta</taxon>
        <taxon>Spermatophyta</taxon>
        <taxon>Magnoliopsida</taxon>
        <taxon>eudicotyledons</taxon>
        <taxon>Gunneridae</taxon>
        <taxon>Pentapetalae</taxon>
        <taxon>rosids</taxon>
        <taxon>fabids</taxon>
        <taxon>Fagales</taxon>
        <taxon>Fagaceae</taxon>
        <taxon>Quercus</taxon>
    </lineage>
</organism>
<name>A0AAW0MCA2_QUESU</name>
<dbReference type="InterPro" id="IPR012340">
    <property type="entry name" value="NA-bd_OB-fold"/>
</dbReference>
<feature type="region of interest" description="Disordered" evidence="1">
    <location>
        <begin position="137"/>
        <end position="181"/>
    </location>
</feature>
<evidence type="ECO:0000313" key="2">
    <source>
        <dbReference type="EMBL" id="KAK7860419.1"/>
    </source>
</evidence>
<reference evidence="2" key="1">
    <citation type="submission" date="2017-12" db="EMBL/GenBank/DDBJ databases">
        <authorList>
            <person name="Barbosa P."/>
            <person name="Usie A."/>
            <person name="Ramos A.M."/>
        </authorList>
    </citation>
    <scope>NUCLEOTIDE SEQUENCE</scope>
    <source>
        <strain evidence="2">HL8</strain>
        <tissue evidence="2">Leaves</tissue>
    </source>
</reference>
<feature type="compositionally biased region" description="Basic and acidic residues" evidence="1">
    <location>
        <begin position="156"/>
        <end position="165"/>
    </location>
</feature>
<reference evidence="2" key="3">
    <citation type="submission" date="2023-07" db="EMBL/GenBank/DDBJ databases">
        <title>An improved reference 1 genome and first organelle genomes of Quercus suber.</title>
        <authorList>
            <consortium name="Genosuber Consortium"/>
            <person name="Usie A."/>
            <person name="Serra O."/>
            <person name="Barros P."/>
        </authorList>
    </citation>
    <scope>NUCLEOTIDE SEQUENCE</scope>
    <source>
        <strain evidence="2">HL8</strain>
        <tissue evidence="2">Leaves</tissue>
    </source>
</reference>
<proteinExistence type="predicted"/>
<gene>
    <name evidence="2" type="ORF">CFP56_039707</name>
</gene>
<reference evidence="2" key="2">
    <citation type="journal article" date="2018" name="Sci. Data">
        <title>The draft genome sequence of cork oak.</title>
        <authorList>
            <person name="Ramos A.M."/>
            <person name="Usie A."/>
            <person name="Barbosa P."/>
            <person name="Barros P.M."/>
            <person name="Capote T."/>
            <person name="Chaves I."/>
            <person name="Simoes F."/>
            <person name="Abreu I."/>
            <person name="Carrasquinho I."/>
            <person name="Faro C."/>
            <person name="Guimaraes J.B."/>
            <person name="Mendonca D."/>
            <person name="Nobrega F."/>
            <person name="Rodrigues L."/>
            <person name="Saibo N.J.M."/>
            <person name="Varela M.C."/>
            <person name="Egas C."/>
            <person name="Matos J."/>
            <person name="Miguel C.M."/>
            <person name="Oliveira M.M."/>
            <person name="Ricardo C.P."/>
            <person name="Goncalves S."/>
        </authorList>
    </citation>
    <scope>NUCLEOTIDE SEQUENCE [LARGE SCALE GENOMIC DNA]</scope>
    <source>
        <strain evidence="2">HL8</strain>
    </source>
</reference>
<accession>A0AAW0MCA2</accession>
<dbReference type="EMBL" id="PKMF04000007">
    <property type="protein sequence ID" value="KAK7860419.1"/>
    <property type="molecule type" value="Genomic_DNA"/>
</dbReference>
<evidence type="ECO:0000256" key="1">
    <source>
        <dbReference type="SAM" id="MobiDB-lite"/>
    </source>
</evidence>
<dbReference type="SUPFAM" id="SSF50249">
    <property type="entry name" value="Nucleic acid-binding proteins"/>
    <property type="match status" value="1"/>
</dbReference>
<protein>
    <recommendedName>
        <fullName evidence="3">Replication factor A C-terminal domain-containing protein</fullName>
    </recommendedName>
</protein>
<comment type="caution">
    <text evidence="2">The sequence shown here is derived from an EMBL/GenBank/DDBJ whole genome shotgun (WGS) entry which is preliminary data.</text>
</comment>
<sequence>YRIQLNVDDGTERAVFILFDKEAEKLLHTTARELSNKYATMNANSTLPNEIEKLIGKTFVFQLKLNNYNWKEGWELYTIEKVFDNISNDETAMKLDHITTEPLQNDEIKEAPEQTSDKNTFEEALVNYEVKKKTFQTSDKNKFEVPDTKPLTSTNNDEKRSKQEHNNGAMPSMSFASNVEDVEPSDDNIFLQDLINRRKATTHKLSKKKKLQRRK</sequence>
<dbReference type="AlphaFoldDB" id="A0AAW0MCA2"/>
<evidence type="ECO:0008006" key="3">
    <source>
        <dbReference type="Google" id="ProtNLM"/>
    </source>
</evidence>